<feature type="compositionally biased region" description="Acidic residues" evidence="1">
    <location>
        <begin position="162"/>
        <end position="180"/>
    </location>
</feature>
<feature type="compositionally biased region" description="Basic and acidic residues" evidence="1">
    <location>
        <begin position="145"/>
        <end position="154"/>
    </location>
</feature>
<gene>
    <name evidence="2" type="ORF">H4219_003773</name>
</gene>
<keyword evidence="3" id="KW-1185">Reference proteome</keyword>
<proteinExistence type="predicted"/>
<protein>
    <submittedName>
        <fullName evidence="2">Uncharacterized protein</fullName>
    </submittedName>
</protein>
<evidence type="ECO:0000313" key="2">
    <source>
        <dbReference type="EMBL" id="KAJ1916466.1"/>
    </source>
</evidence>
<name>A0A9W8DSG2_9FUNG</name>
<evidence type="ECO:0000313" key="3">
    <source>
        <dbReference type="Proteomes" id="UP001150538"/>
    </source>
</evidence>
<sequence>MLIPKLPKPDNILPTYYNITPPVEDSSVYDKEYEEKDTELRKAVELAKQQCPAHHLPELTIALPKSVPNRMKMKILHDHISNVLDVDSRPDKDGIPNGIKGRIFWMRVYPDSVAFILNTLADTVKVLEVPFLYDCTIHPWLVRDPPSKDGKWRDVMASPEQQQDDDDDDDDVDDCQEPLL</sequence>
<accession>A0A9W8DSG2</accession>
<dbReference type="EMBL" id="JANBPU010000102">
    <property type="protein sequence ID" value="KAJ1916466.1"/>
    <property type="molecule type" value="Genomic_DNA"/>
</dbReference>
<organism evidence="2 3">
    <name type="scientific">Mycoemilia scoparia</name>
    <dbReference type="NCBI Taxonomy" id="417184"/>
    <lineage>
        <taxon>Eukaryota</taxon>
        <taxon>Fungi</taxon>
        <taxon>Fungi incertae sedis</taxon>
        <taxon>Zoopagomycota</taxon>
        <taxon>Kickxellomycotina</taxon>
        <taxon>Kickxellomycetes</taxon>
        <taxon>Kickxellales</taxon>
        <taxon>Kickxellaceae</taxon>
        <taxon>Mycoemilia</taxon>
    </lineage>
</organism>
<dbReference type="Proteomes" id="UP001150538">
    <property type="component" value="Unassembled WGS sequence"/>
</dbReference>
<comment type="caution">
    <text evidence="2">The sequence shown here is derived from an EMBL/GenBank/DDBJ whole genome shotgun (WGS) entry which is preliminary data.</text>
</comment>
<evidence type="ECO:0000256" key="1">
    <source>
        <dbReference type="SAM" id="MobiDB-lite"/>
    </source>
</evidence>
<reference evidence="2" key="1">
    <citation type="submission" date="2022-07" db="EMBL/GenBank/DDBJ databases">
        <title>Phylogenomic reconstructions and comparative analyses of Kickxellomycotina fungi.</title>
        <authorList>
            <person name="Reynolds N.K."/>
            <person name="Stajich J.E."/>
            <person name="Barry K."/>
            <person name="Grigoriev I.V."/>
            <person name="Crous P."/>
            <person name="Smith M.E."/>
        </authorList>
    </citation>
    <scope>NUCLEOTIDE SEQUENCE</scope>
    <source>
        <strain evidence="2">NBRC 100468</strain>
    </source>
</reference>
<dbReference type="AlphaFoldDB" id="A0A9W8DSG2"/>
<feature type="region of interest" description="Disordered" evidence="1">
    <location>
        <begin position="145"/>
        <end position="180"/>
    </location>
</feature>